<dbReference type="InterPro" id="IPR001129">
    <property type="entry name" value="Membr-assoc_MAPEG"/>
</dbReference>
<dbReference type="EMBL" id="LHPG02000008">
    <property type="protein sequence ID" value="PRW56516.1"/>
    <property type="molecule type" value="Genomic_DNA"/>
</dbReference>
<evidence type="ECO:0000256" key="5">
    <source>
        <dbReference type="SAM" id="Phobius"/>
    </source>
</evidence>
<dbReference type="Pfam" id="PF01124">
    <property type="entry name" value="MAPEG"/>
    <property type="match status" value="1"/>
</dbReference>
<dbReference type="InterPro" id="IPR023352">
    <property type="entry name" value="MAPEG-like_dom_sf"/>
</dbReference>
<dbReference type="InterPro" id="IPR050997">
    <property type="entry name" value="MAPEG"/>
</dbReference>
<keyword evidence="4 5" id="KW-0472">Membrane</keyword>
<dbReference type="PANTHER" id="PTHR10250:SF26">
    <property type="entry name" value="GLUTATHIONE S-TRANSFERASE 3, MITOCHONDRIAL"/>
    <property type="match status" value="1"/>
</dbReference>
<dbReference type="GO" id="GO:0005635">
    <property type="term" value="C:nuclear envelope"/>
    <property type="evidence" value="ECO:0007669"/>
    <property type="project" value="TreeGrafter"/>
</dbReference>
<evidence type="ECO:0000256" key="4">
    <source>
        <dbReference type="ARBA" id="ARBA00023136"/>
    </source>
</evidence>
<dbReference type="Proteomes" id="UP000239899">
    <property type="component" value="Unassembled WGS sequence"/>
</dbReference>
<protein>
    <submittedName>
        <fullName evidence="6">Microsomal glutathione S-transferase 3-like</fullName>
    </submittedName>
</protein>
<dbReference type="OrthoDB" id="410651at2759"/>
<sequence length="123" mass="13314">MGGEVNRARKRLNVPYPIMYAPPGHPHEREFNCIQRGHQNSLEVAPAFLICLLVAGLRFPTAAALAGVVFLAARYSYFKGYCTGDPAARLRGISQLWVLAAFAVLGMIAAWAAELMLVPTGGK</sequence>
<feature type="transmembrane region" description="Helical" evidence="5">
    <location>
        <begin position="47"/>
        <end position="73"/>
    </location>
</feature>
<dbReference type="AlphaFoldDB" id="A0A2P6TR27"/>
<accession>A0A2P6TR27</accession>
<comment type="caution">
    <text evidence="6">The sequence shown here is derived from an EMBL/GenBank/DDBJ whole genome shotgun (WGS) entry which is preliminary data.</text>
</comment>
<dbReference type="GO" id="GO:0016020">
    <property type="term" value="C:membrane"/>
    <property type="evidence" value="ECO:0007669"/>
    <property type="project" value="UniProtKB-SubCell"/>
</dbReference>
<dbReference type="SUPFAM" id="SSF161084">
    <property type="entry name" value="MAPEG domain-like"/>
    <property type="match status" value="1"/>
</dbReference>
<keyword evidence="2 5" id="KW-0812">Transmembrane</keyword>
<dbReference type="GO" id="GO:0006691">
    <property type="term" value="P:leukotriene metabolic process"/>
    <property type="evidence" value="ECO:0007669"/>
    <property type="project" value="UniProtKB-ARBA"/>
</dbReference>
<evidence type="ECO:0000256" key="2">
    <source>
        <dbReference type="ARBA" id="ARBA00022692"/>
    </source>
</evidence>
<keyword evidence="7" id="KW-1185">Reference proteome</keyword>
<comment type="subcellular location">
    <subcellularLocation>
        <location evidence="1">Membrane</location>
        <topology evidence="1">Multi-pass membrane protein</topology>
    </subcellularLocation>
</comment>
<dbReference type="GO" id="GO:0005783">
    <property type="term" value="C:endoplasmic reticulum"/>
    <property type="evidence" value="ECO:0007669"/>
    <property type="project" value="TreeGrafter"/>
</dbReference>
<proteinExistence type="predicted"/>
<keyword evidence="3 5" id="KW-1133">Transmembrane helix</keyword>
<evidence type="ECO:0000256" key="3">
    <source>
        <dbReference type="ARBA" id="ARBA00022989"/>
    </source>
</evidence>
<dbReference type="GO" id="GO:0004602">
    <property type="term" value="F:glutathione peroxidase activity"/>
    <property type="evidence" value="ECO:0007669"/>
    <property type="project" value="TreeGrafter"/>
</dbReference>
<evidence type="ECO:0000256" key="1">
    <source>
        <dbReference type="ARBA" id="ARBA00004141"/>
    </source>
</evidence>
<dbReference type="PANTHER" id="PTHR10250">
    <property type="entry name" value="MICROSOMAL GLUTATHIONE S-TRANSFERASE"/>
    <property type="match status" value="1"/>
</dbReference>
<name>A0A2P6TR27_CHLSO</name>
<reference evidence="6 7" key="1">
    <citation type="journal article" date="2018" name="Plant J.">
        <title>Genome sequences of Chlorella sorokiniana UTEX 1602 and Micractinium conductrix SAG 241.80: implications to maltose excretion by a green alga.</title>
        <authorList>
            <person name="Arriola M.B."/>
            <person name="Velmurugan N."/>
            <person name="Zhang Y."/>
            <person name="Plunkett M.H."/>
            <person name="Hondzo H."/>
            <person name="Barney B.M."/>
        </authorList>
    </citation>
    <scope>NUCLEOTIDE SEQUENCE [LARGE SCALE GENOMIC DNA]</scope>
    <source>
        <strain evidence="7">UTEX 1602</strain>
    </source>
</reference>
<evidence type="ECO:0000313" key="7">
    <source>
        <dbReference type="Proteomes" id="UP000239899"/>
    </source>
</evidence>
<evidence type="ECO:0000313" key="6">
    <source>
        <dbReference type="EMBL" id="PRW56516.1"/>
    </source>
</evidence>
<dbReference type="Gene3D" id="1.20.120.550">
    <property type="entry name" value="Membrane associated eicosanoid/glutathione metabolism-like domain"/>
    <property type="match status" value="1"/>
</dbReference>
<dbReference type="STRING" id="3076.A0A2P6TR27"/>
<dbReference type="GO" id="GO:0004364">
    <property type="term" value="F:glutathione transferase activity"/>
    <property type="evidence" value="ECO:0007669"/>
    <property type="project" value="TreeGrafter"/>
</dbReference>
<feature type="transmembrane region" description="Helical" evidence="5">
    <location>
        <begin position="94"/>
        <end position="113"/>
    </location>
</feature>
<organism evidence="6 7">
    <name type="scientific">Chlorella sorokiniana</name>
    <name type="common">Freshwater green alga</name>
    <dbReference type="NCBI Taxonomy" id="3076"/>
    <lineage>
        <taxon>Eukaryota</taxon>
        <taxon>Viridiplantae</taxon>
        <taxon>Chlorophyta</taxon>
        <taxon>core chlorophytes</taxon>
        <taxon>Trebouxiophyceae</taxon>
        <taxon>Chlorellales</taxon>
        <taxon>Chlorellaceae</taxon>
        <taxon>Chlorella clade</taxon>
        <taxon>Chlorella</taxon>
    </lineage>
</organism>
<gene>
    <name evidence="6" type="ORF">C2E21_4455</name>
</gene>